<feature type="repeat" description="RCC1" evidence="2">
    <location>
        <begin position="70"/>
        <end position="122"/>
    </location>
</feature>
<evidence type="ECO:0000313" key="4">
    <source>
        <dbReference type="EMBL" id="KAH9324341.1"/>
    </source>
</evidence>
<feature type="repeat" description="RCC1" evidence="2">
    <location>
        <begin position="313"/>
        <end position="392"/>
    </location>
</feature>
<feature type="repeat" description="RCC1" evidence="2">
    <location>
        <begin position="445"/>
        <end position="498"/>
    </location>
</feature>
<protein>
    <recommendedName>
        <fullName evidence="6">Ultraviolet-B receptor UVR8</fullName>
    </recommendedName>
</protein>
<evidence type="ECO:0008006" key="6">
    <source>
        <dbReference type="Google" id="ProtNLM"/>
    </source>
</evidence>
<dbReference type="PROSITE" id="PS00626">
    <property type="entry name" value="RCC1_2"/>
    <property type="match status" value="3"/>
</dbReference>
<dbReference type="InterPro" id="IPR000408">
    <property type="entry name" value="Reg_chr_condens"/>
</dbReference>
<dbReference type="Gene3D" id="2.130.10.30">
    <property type="entry name" value="Regulator of chromosome condensation 1/beta-lactamase-inhibitor protein II"/>
    <property type="match status" value="3"/>
</dbReference>
<dbReference type="Proteomes" id="UP000824469">
    <property type="component" value="Unassembled WGS sequence"/>
</dbReference>
<dbReference type="SUPFAM" id="SSF50985">
    <property type="entry name" value="RCC1/BLIP-II"/>
    <property type="match status" value="2"/>
</dbReference>
<reference evidence="4 5" key="1">
    <citation type="journal article" date="2021" name="Nat. Plants">
        <title>The Taxus genome provides insights into paclitaxel biosynthesis.</title>
        <authorList>
            <person name="Xiong X."/>
            <person name="Gou J."/>
            <person name="Liao Q."/>
            <person name="Li Y."/>
            <person name="Zhou Q."/>
            <person name="Bi G."/>
            <person name="Li C."/>
            <person name="Du R."/>
            <person name="Wang X."/>
            <person name="Sun T."/>
            <person name="Guo L."/>
            <person name="Liang H."/>
            <person name="Lu P."/>
            <person name="Wu Y."/>
            <person name="Zhang Z."/>
            <person name="Ro D.K."/>
            <person name="Shang Y."/>
            <person name="Huang S."/>
            <person name="Yan J."/>
        </authorList>
    </citation>
    <scope>NUCLEOTIDE SEQUENCE [LARGE SCALE GENOMIC DNA]</scope>
    <source>
        <strain evidence="4">Ta-2019</strain>
    </source>
</reference>
<sequence>MLREEESRGGESNNNNSNSGGIFMWGYLPAVSQRVPLLSPTPVPLSTTQEPWKEVCCGGCGFALAISESGKLNTWGSTDDLGQSYVTSGKHEENPEPFPLQTDAAIVQAAAGWAHCVAVTDRGEAYTWGWKECVPTGKTSTDQVPTGALSTEKDVLDSQVDSLTDQGDDGVLFRSSVNDQYDFHVSCPSISSEISQKSKNDTTSGTRGKFSVSGLLQSDRIGGDSSANIKSHLSRALPRVSSSGGLTGHDQGGDDGAKRRRLAAAKQATLPESSTNGDEVVSALPCLVSLRPGEKIVSVAAGGRHTLALSDTGQVWGWGYGGEGQLGLGSRTRTVSSPHLVPCIDTSSQWQGLCQTGPKGDRISEGHTIKALGNYVKAVACGGRHSAVITDAGALLTFGWGLYGQCGQGYTEDELSPTYVSSLGGLRVHAVAAGLWHTVCITDTGDVYAFGGNQFGQLGTGGDQAETFPRLLEASSLENQHANIVSCGARHSAICTERLTLESVESWFKSTEDEFSQRFNTGSEFDARIWVEENLYHDLYEVFFCCFPVELYEWLSTYASRSSWYYRTHSWTQEEYQRLHDVDLTWTRVVDHWWKGVLASYTLEYAISTYSCLEVIEFEFLWEPRGSFLRAIPLAMKILIVTLSLEAFPMAG</sequence>
<dbReference type="PANTHER" id="PTHR22870:SF382">
    <property type="entry name" value="REGULATOR OF CHROMOSOME CONDENSATION (RCC1) FAMILY PROTEIN"/>
    <property type="match status" value="1"/>
</dbReference>
<dbReference type="PRINTS" id="PR00633">
    <property type="entry name" value="RCCNDNSATION"/>
</dbReference>
<keyword evidence="5" id="KW-1185">Reference proteome</keyword>
<evidence type="ECO:0000256" key="3">
    <source>
        <dbReference type="SAM" id="MobiDB-lite"/>
    </source>
</evidence>
<dbReference type="EMBL" id="JAHRHJ020000002">
    <property type="protein sequence ID" value="KAH9324341.1"/>
    <property type="molecule type" value="Genomic_DNA"/>
</dbReference>
<organism evidence="4 5">
    <name type="scientific">Taxus chinensis</name>
    <name type="common">Chinese yew</name>
    <name type="synonym">Taxus wallichiana var. chinensis</name>
    <dbReference type="NCBI Taxonomy" id="29808"/>
    <lineage>
        <taxon>Eukaryota</taxon>
        <taxon>Viridiplantae</taxon>
        <taxon>Streptophyta</taxon>
        <taxon>Embryophyta</taxon>
        <taxon>Tracheophyta</taxon>
        <taxon>Spermatophyta</taxon>
        <taxon>Pinopsida</taxon>
        <taxon>Pinidae</taxon>
        <taxon>Conifers II</taxon>
        <taxon>Cupressales</taxon>
        <taxon>Taxaceae</taxon>
        <taxon>Taxus</taxon>
    </lineage>
</organism>
<proteinExistence type="predicted"/>
<dbReference type="Pfam" id="PF00415">
    <property type="entry name" value="RCC1"/>
    <property type="match status" value="2"/>
</dbReference>
<name>A0AA38GKT0_TAXCH</name>
<dbReference type="InterPro" id="IPR051210">
    <property type="entry name" value="Ub_ligase/GEF_domain"/>
</dbReference>
<dbReference type="OMA" id="RAQNISC"/>
<evidence type="ECO:0000313" key="5">
    <source>
        <dbReference type="Proteomes" id="UP000824469"/>
    </source>
</evidence>
<dbReference type="PROSITE" id="PS50012">
    <property type="entry name" value="RCC1_3"/>
    <property type="match status" value="4"/>
</dbReference>
<dbReference type="AlphaFoldDB" id="A0AA38GKT0"/>
<feature type="region of interest" description="Disordered" evidence="3">
    <location>
        <begin position="235"/>
        <end position="277"/>
    </location>
</feature>
<gene>
    <name evidence="4" type="ORF">KI387_004519</name>
</gene>
<accession>A0AA38GKT0</accession>
<dbReference type="PANTHER" id="PTHR22870">
    <property type="entry name" value="REGULATOR OF CHROMOSOME CONDENSATION"/>
    <property type="match status" value="1"/>
</dbReference>
<comment type="caution">
    <text evidence="4">The sequence shown here is derived from an EMBL/GenBank/DDBJ whole genome shotgun (WGS) entry which is preliminary data.</text>
</comment>
<dbReference type="Pfam" id="PF13540">
    <property type="entry name" value="RCC1_2"/>
    <property type="match status" value="2"/>
</dbReference>
<evidence type="ECO:0000256" key="1">
    <source>
        <dbReference type="ARBA" id="ARBA00022737"/>
    </source>
</evidence>
<keyword evidence="1" id="KW-0677">Repeat</keyword>
<dbReference type="InterPro" id="IPR009091">
    <property type="entry name" value="RCC1/BLIP-II"/>
</dbReference>
<evidence type="ECO:0000256" key="2">
    <source>
        <dbReference type="PROSITE-ProRule" id="PRU00235"/>
    </source>
</evidence>
<feature type="repeat" description="RCC1" evidence="2">
    <location>
        <begin position="393"/>
        <end position="444"/>
    </location>
</feature>